<evidence type="ECO:0000313" key="2">
    <source>
        <dbReference type="EMBL" id="CEM61002.1"/>
    </source>
</evidence>
<dbReference type="AlphaFoldDB" id="A0A0B7GU19"/>
<dbReference type="EMBL" id="CDNC01000005">
    <property type="protein sequence ID" value="CEM61002.1"/>
    <property type="molecule type" value="Genomic_DNA"/>
</dbReference>
<reference evidence="4" key="1">
    <citation type="submission" date="2015-01" db="EMBL/GenBank/DDBJ databases">
        <authorList>
            <person name="Manzoor Shahid"/>
            <person name="Zubair Saima"/>
        </authorList>
    </citation>
    <scope>NUCLEOTIDE SEQUENCE [LARGE SCALE GENOMIC DNA]</scope>
    <source>
        <strain evidence="4">V1</strain>
    </source>
</reference>
<dbReference type="RefSeq" id="WP_024753235.1">
    <property type="nucleotide sequence ID" value="NZ_CDNC01000005.1"/>
</dbReference>
<sequence length="280" mass="31311">MSYTRLMNKDETGRAPENKVTGEVVNVIQGVPQKLAHSIFFEEDFFIYADAEKRQKLRRGIDFDFENEDTIATEITNKNCWTRITVYKSISQVYIDYKVCGDFVTAEIINEIYDAADAISNDVNALNDKLEANKKELANHKVDTEPHGASKYVNPNSLALRTSAGTLQAANATEGNDLVNLNVLNEKQREQDNATQNKITESARTIYHVLQANEAVLTKDDFSEGLDPNASDYEEQLATRLETHVNDLKPHHNAIRNKDGNLTTGEATLETEAVNKKTAG</sequence>
<name>A0A0B7GU19_TREPH</name>
<evidence type="ECO:0000313" key="4">
    <source>
        <dbReference type="Proteomes" id="UP000042527"/>
    </source>
</evidence>
<reference evidence="2" key="2">
    <citation type="submission" date="2015-01" db="EMBL/GenBank/DDBJ databases">
        <authorList>
            <person name="Xiang T."/>
            <person name="Song Y."/>
            <person name="Huang L."/>
            <person name="Wang B."/>
            <person name="Wu P."/>
        </authorList>
    </citation>
    <scope>NUCLEOTIDE SEQUENCE [LARGE SCALE GENOMIC DNA]</scope>
    <source>
        <strain evidence="2">V1</strain>
    </source>
</reference>
<accession>A0A0B7GU19</accession>
<protein>
    <submittedName>
        <fullName evidence="2">Uncharacterized protein</fullName>
    </submittedName>
</protein>
<dbReference type="GeneID" id="57753943"/>
<keyword evidence="4" id="KW-1185">Reference proteome</keyword>
<dbReference type="Proteomes" id="UP000042527">
    <property type="component" value="Unassembled WGS sequence"/>
</dbReference>
<keyword evidence="1" id="KW-0175">Coiled coil</keyword>
<reference evidence="3 5" key="3">
    <citation type="submission" date="2019-08" db="EMBL/GenBank/DDBJ databases">
        <authorList>
            <person name="Kuhnert P."/>
        </authorList>
    </citation>
    <scope>NUCLEOTIDE SEQUENCE [LARGE SCALE GENOMIC DNA]</scope>
    <source>
        <strain evidence="3 5">B36.5</strain>
    </source>
</reference>
<evidence type="ECO:0000256" key="1">
    <source>
        <dbReference type="SAM" id="Coils"/>
    </source>
</evidence>
<dbReference type="EMBL" id="CP042817">
    <property type="protein sequence ID" value="QEJ98712.1"/>
    <property type="molecule type" value="Genomic_DNA"/>
</dbReference>
<dbReference type="Proteomes" id="UP000323594">
    <property type="component" value="Chromosome"/>
</dbReference>
<organism evidence="2 4">
    <name type="scientific">Treponema phagedenis</name>
    <dbReference type="NCBI Taxonomy" id="162"/>
    <lineage>
        <taxon>Bacteria</taxon>
        <taxon>Pseudomonadati</taxon>
        <taxon>Spirochaetota</taxon>
        <taxon>Spirochaetia</taxon>
        <taxon>Spirochaetales</taxon>
        <taxon>Treponemataceae</taxon>
        <taxon>Treponema</taxon>
    </lineage>
</organism>
<evidence type="ECO:0000313" key="5">
    <source>
        <dbReference type="Proteomes" id="UP000323594"/>
    </source>
</evidence>
<evidence type="ECO:0000313" key="3">
    <source>
        <dbReference type="EMBL" id="QEJ98712.1"/>
    </source>
</evidence>
<feature type="coiled-coil region" evidence="1">
    <location>
        <begin position="116"/>
        <end position="143"/>
    </location>
</feature>
<gene>
    <name evidence="3" type="ORF">FUT82_12340</name>
    <name evidence="2" type="ORF">TPHV1_130040</name>
</gene>
<proteinExistence type="predicted"/>